<accession>A0AAV5QK83</accession>
<dbReference type="PANTHER" id="PTHR42912:SF83">
    <property type="entry name" value="METHYLTRANSFERASE TYPE 11 DOMAIN-CONTAINING PROTEIN"/>
    <property type="match status" value="1"/>
</dbReference>
<evidence type="ECO:0000256" key="2">
    <source>
        <dbReference type="ARBA" id="ARBA00009725"/>
    </source>
</evidence>
<dbReference type="Pfam" id="PF13489">
    <property type="entry name" value="Methyltransf_23"/>
    <property type="match status" value="1"/>
</dbReference>
<dbReference type="CDD" id="cd02440">
    <property type="entry name" value="AdoMet_MTases"/>
    <property type="match status" value="1"/>
</dbReference>
<keyword evidence="3 10" id="KW-0489">Methyltransferase</keyword>
<proteinExistence type="inferred from homology"/>
<dbReference type="PANTHER" id="PTHR42912">
    <property type="entry name" value="METHYLTRANSFERASE"/>
    <property type="match status" value="1"/>
</dbReference>
<keyword evidence="6" id="KW-0999">Mitochondrion inner membrane</keyword>
<protein>
    <submittedName>
        <fullName evidence="10">RNA methyltransferase</fullName>
    </submittedName>
</protein>
<evidence type="ECO:0000256" key="7">
    <source>
        <dbReference type="ARBA" id="ARBA00022989"/>
    </source>
</evidence>
<dbReference type="GeneID" id="90073006"/>
<evidence type="ECO:0000256" key="3">
    <source>
        <dbReference type="ARBA" id="ARBA00022603"/>
    </source>
</evidence>
<evidence type="ECO:0000256" key="8">
    <source>
        <dbReference type="ARBA" id="ARBA00023128"/>
    </source>
</evidence>
<dbReference type="GO" id="GO:0005743">
    <property type="term" value="C:mitochondrial inner membrane"/>
    <property type="evidence" value="ECO:0007669"/>
    <property type="project" value="UniProtKB-SubCell"/>
</dbReference>
<keyword evidence="11" id="KW-1185">Reference proteome</keyword>
<keyword evidence="5" id="KW-0812">Transmembrane</keyword>
<evidence type="ECO:0000256" key="1">
    <source>
        <dbReference type="ARBA" id="ARBA00004434"/>
    </source>
</evidence>
<dbReference type="FunFam" id="3.40.50.150:FF:000371">
    <property type="entry name" value="Methyltransferase OMS1, mitochondrial"/>
    <property type="match status" value="1"/>
</dbReference>
<keyword evidence="9" id="KW-0472">Membrane</keyword>
<organism evidence="10 11">
    <name type="scientific">Saccharomycopsis crataegensis</name>
    <dbReference type="NCBI Taxonomy" id="43959"/>
    <lineage>
        <taxon>Eukaryota</taxon>
        <taxon>Fungi</taxon>
        <taxon>Dikarya</taxon>
        <taxon>Ascomycota</taxon>
        <taxon>Saccharomycotina</taxon>
        <taxon>Saccharomycetes</taxon>
        <taxon>Saccharomycopsidaceae</taxon>
        <taxon>Saccharomycopsis</taxon>
    </lineage>
</organism>
<evidence type="ECO:0000256" key="9">
    <source>
        <dbReference type="ARBA" id="ARBA00023136"/>
    </source>
</evidence>
<gene>
    <name evidence="10" type="ORF">DASC09_023520</name>
</gene>
<dbReference type="Proteomes" id="UP001360560">
    <property type="component" value="Unassembled WGS sequence"/>
</dbReference>
<dbReference type="EMBL" id="BTFZ01000004">
    <property type="protein sequence ID" value="GMM35027.1"/>
    <property type="molecule type" value="Genomic_DNA"/>
</dbReference>
<comment type="similarity">
    <text evidence="2">Belongs to the methyltransferase superfamily. METL family.</text>
</comment>
<dbReference type="GO" id="GO:0032259">
    <property type="term" value="P:methylation"/>
    <property type="evidence" value="ECO:0007669"/>
    <property type="project" value="UniProtKB-KW"/>
</dbReference>
<dbReference type="Gene3D" id="3.40.50.150">
    <property type="entry name" value="Vaccinia Virus protein VP39"/>
    <property type="match status" value="1"/>
</dbReference>
<keyword evidence="8" id="KW-0496">Mitochondrion</keyword>
<dbReference type="InterPro" id="IPR050508">
    <property type="entry name" value="Methyltransf_Superfamily"/>
</dbReference>
<dbReference type="RefSeq" id="XP_064852027.1">
    <property type="nucleotide sequence ID" value="XM_064995955.1"/>
</dbReference>
<dbReference type="AlphaFoldDB" id="A0AAV5QK83"/>
<reference evidence="10 11" key="1">
    <citation type="journal article" date="2023" name="Elife">
        <title>Identification of key yeast species and microbe-microbe interactions impacting larval growth of Drosophila in the wild.</title>
        <authorList>
            <person name="Mure A."/>
            <person name="Sugiura Y."/>
            <person name="Maeda R."/>
            <person name="Honda K."/>
            <person name="Sakurai N."/>
            <person name="Takahashi Y."/>
            <person name="Watada M."/>
            <person name="Katoh T."/>
            <person name="Gotoh A."/>
            <person name="Gotoh Y."/>
            <person name="Taniguchi I."/>
            <person name="Nakamura K."/>
            <person name="Hayashi T."/>
            <person name="Katayama T."/>
            <person name="Uemura T."/>
            <person name="Hattori Y."/>
        </authorList>
    </citation>
    <scope>NUCLEOTIDE SEQUENCE [LARGE SCALE GENOMIC DNA]</scope>
    <source>
        <strain evidence="10 11">SC-9</strain>
    </source>
</reference>
<comment type="caution">
    <text evidence="10">The sequence shown here is derived from an EMBL/GenBank/DDBJ whole genome shotgun (WGS) entry which is preliminary data.</text>
</comment>
<evidence type="ECO:0000313" key="11">
    <source>
        <dbReference type="Proteomes" id="UP001360560"/>
    </source>
</evidence>
<sequence>MFAPLVHAILSVNMLCLRNGLVTKRLPRSIIHGLARYYSARMPPSYSTRKKFKSADQEKEEMLQEKMKSDKWWVRWSAFAQTKKFNSGLTKFLIATYIGFLIYGGYHFKDMYSREKETNTLSKKKYGNGETRPQKLNEYEELRLKELTGKLRNRDQLMLGKYKDMIKEKEDTFYSDPKNVGEEFKVDYHDFDGMKLGGHKENDENACILPARDTSEFYDSKAADYDSDINFEEKMIFLGRRRKWLMSKAFGDVLEVACGTGRNIKYLDANSIDSITYLDPSRKMIEVANEKFREKYPKYQKAAFVVGKAEDLIKLAGGEEPSVSKYQDNSDKDSEIESVDVNTKVKYDTIIESFGICSHENPVKALNNFSKLLKPGGRIILLEHGRGTWDVVNNHLDKRAEKRLETWGCRWNLDIGELLDDSGLEIVEESRHQFGTLWCIVAKKPGDTKRYDELSLFEKYFTTL</sequence>
<evidence type="ECO:0000256" key="6">
    <source>
        <dbReference type="ARBA" id="ARBA00022792"/>
    </source>
</evidence>
<name>A0AAV5QK83_9ASCO</name>
<evidence type="ECO:0000256" key="5">
    <source>
        <dbReference type="ARBA" id="ARBA00022692"/>
    </source>
</evidence>
<dbReference type="InterPro" id="IPR029063">
    <property type="entry name" value="SAM-dependent_MTases_sf"/>
</dbReference>
<evidence type="ECO:0000313" key="10">
    <source>
        <dbReference type="EMBL" id="GMM35027.1"/>
    </source>
</evidence>
<keyword evidence="4" id="KW-0808">Transferase</keyword>
<comment type="subcellular location">
    <subcellularLocation>
        <location evidence="1">Mitochondrion inner membrane</location>
        <topology evidence="1">Single-pass membrane protein</topology>
    </subcellularLocation>
</comment>
<dbReference type="GO" id="GO:0008168">
    <property type="term" value="F:methyltransferase activity"/>
    <property type="evidence" value="ECO:0007669"/>
    <property type="project" value="UniProtKB-KW"/>
</dbReference>
<evidence type="ECO:0000256" key="4">
    <source>
        <dbReference type="ARBA" id="ARBA00022679"/>
    </source>
</evidence>
<keyword evidence="7" id="KW-1133">Transmembrane helix</keyword>
<dbReference type="SUPFAM" id="SSF53335">
    <property type="entry name" value="S-adenosyl-L-methionine-dependent methyltransferases"/>
    <property type="match status" value="1"/>
</dbReference>